<keyword evidence="5" id="KW-1015">Disulfide bond</keyword>
<feature type="compositionally biased region" description="Basic and acidic residues" evidence="6">
    <location>
        <begin position="872"/>
        <end position="887"/>
    </location>
</feature>
<evidence type="ECO:0000259" key="8">
    <source>
        <dbReference type="PROSITE" id="PS50240"/>
    </source>
</evidence>
<evidence type="ECO:0000313" key="10">
    <source>
        <dbReference type="Proteomes" id="UP000719412"/>
    </source>
</evidence>
<dbReference type="InterPro" id="IPR018114">
    <property type="entry name" value="TRYPSIN_HIS"/>
</dbReference>
<dbReference type="Pfam" id="PF00089">
    <property type="entry name" value="Trypsin"/>
    <property type="match status" value="1"/>
</dbReference>
<dbReference type="GO" id="GO:0006508">
    <property type="term" value="P:proteolysis"/>
    <property type="evidence" value="ECO:0007669"/>
    <property type="project" value="UniProtKB-KW"/>
</dbReference>
<gene>
    <name evidence="9" type="ORF">GEV33_011040</name>
</gene>
<dbReference type="InterPro" id="IPR001254">
    <property type="entry name" value="Trypsin_dom"/>
</dbReference>
<dbReference type="Proteomes" id="UP000719412">
    <property type="component" value="Unassembled WGS sequence"/>
</dbReference>
<feature type="compositionally biased region" description="Basic and acidic residues" evidence="6">
    <location>
        <begin position="582"/>
        <end position="657"/>
    </location>
</feature>
<dbReference type="FunFam" id="2.40.10.10:FF:000068">
    <property type="entry name" value="transmembrane protease serine 2"/>
    <property type="match status" value="1"/>
</dbReference>
<feature type="region of interest" description="Disordered" evidence="6">
    <location>
        <begin position="673"/>
        <end position="707"/>
    </location>
</feature>
<keyword evidence="4" id="KW-0720">Serine protease</keyword>
<evidence type="ECO:0000256" key="5">
    <source>
        <dbReference type="ARBA" id="ARBA00023157"/>
    </source>
</evidence>
<feature type="chain" id="PRO_5035294683" description="Peptidase S1 domain-containing protein" evidence="7">
    <location>
        <begin position="18"/>
        <end position="1195"/>
    </location>
</feature>
<feature type="region of interest" description="Disordered" evidence="6">
    <location>
        <begin position="570"/>
        <end position="657"/>
    </location>
</feature>
<feature type="compositionally biased region" description="Basic and acidic residues" evidence="6">
    <location>
        <begin position="816"/>
        <end position="828"/>
    </location>
</feature>
<reference evidence="9" key="1">
    <citation type="journal article" date="2020" name="J Insects Food Feed">
        <title>The yellow mealworm (Tenebrio molitor) genome: a resource for the emerging insects as food and feed industry.</title>
        <authorList>
            <person name="Eriksson T."/>
            <person name="Andere A."/>
            <person name="Kelstrup H."/>
            <person name="Emery V."/>
            <person name="Picard C."/>
        </authorList>
    </citation>
    <scope>NUCLEOTIDE SEQUENCE</scope>
    <source>
        <strain evidence="9">Stoneville</strain>
        <tissue evidence="9">Whole head</tissue>
    </source>
</reference>
<feature type="compositionally biased region" description="Basic and acidic residues" evidence="6">
    <location>
        <begin position="899"/>
        <end position="1016"/>
    </location>
</feature>
<feature type="signal peptide" evidence="7">
    <location>
        <begin position="1"/>
        <end position="17"/>
    </location>
</feature>
<protein>
    <recommendedName>
        <fullName evidence="8">Peptidase S1 domain-containing protein</fullName>
    </recommendedName>
</protein>
<reference evidence="9" key="2">
    <citation type="submission" date="2021-08" db="EMBL/GenBank/DDBJ databases">
        <authorList>
            <person name="Eriksson T."/>
        </authorList>
    </citation>
    <scope>NUCLEOTIDE SEQUENCE</scope>
    <source>
        <strain evidence="9">Stoneville</strain>
        <tissue evidence="9">Whole head</tissue>
    </source>
</reference>
<dbReference type="PANTHER" id="PTHR24276:SF98">
    <property type="entry name" value="FI18310P1-RELATED"/>
    <property type="match status" value="1"/>
</dbReference>
<dbReference type="InterPro" id="IPR009003">
    <property type="entry name" value="Peptidase_S1_PA"/>
</dbReference>
<sequence length="1195" mass="140184">MKSIVATICTLLALASGAPSVRMIGGDDVLAQRYPYQVSIQSVIAPYQHECGGAIISPTWVITAAHCAGISLLVSRVVAGTFNLSDVDNIAVQIRSIDLYSVVKHPEYDDITNDIALLKMTEPFEFNEFVQPLQISKVPCVATDEPAIFSGWGTLDGQEGNILEAANMSLMPYQECHSLFHSIYADNIPLREDIHLCVTGAAAPCLLDGGGPLVQDNKLVGLLSWLPATCSNSNIPAIFTNTGYFKSFIKSYLRHTRTCLGINEVVVYTGKMSFVILCLRQGPNKQIRDEVIRFGAELKNMGYSALMILLFCLTSTEGFLEANRKTLQRNTDIRKNDQSRNFFGNTWQRSVGTSAERRDGRENDRFLEVLRSYDVRQPTSERSRDVFRRQNWDRVSRIASERRDDRLQDRRDERESRRLSNSNDRRVSSERRDVRSRSVDNDRRREVRLADDQAKRDLSRQRDNDRRSVLTDRLRESRERRVRSVGTDRSRIIDSIRRQSPERRDSPIDTSIDRRREIRSIPSDRSRFVDGIREASTTRRNDRQMERREIRSVLPTLDISRRQRLVARDDRRREVRSMSLDRTSESQDRRASVIRENDRDSRSSSSDRLRFVVSSTRRDARSRQVDNDRRREVRSIPTDRIRDASATRRNDRESRQVGEIRSRVVDSFRRQLSAAREDERRNRQSDKLNDRRRESRSISLERSGEMQDRRIEGEKFDQFWQIESVQLRLRDKMIANLDKQKDEIFDHSRRTEFLKLQPVDKTIASFVRWNDEDKRFDRFHQTEFVKIKIVDQLFEKMIENLVRLVDSSRRQLSVARNERSRQLDDDRRRTIRSVSTDRIREASTTRQNDRESRQMEQEIRSVSLGRARRTSAIRENDRESRHINRQVLRERREIPSRFVDSSRRQLSATRDERSRQLDNDRRRDIRSVSTDRIREASTTRQDDRESRQIRREIQSISSERRIMENSRRQVSDARQNERRHRQTDSVNDRRREIRSIRENDRESLDRRVSSERREARLTSPNTSRHQLSVERRSRQLSTSPSDTRREIRESRRLSDSRDRSTTRDSRQLVSSERVSQRRDSSNEREIRLTTDRQESRLVSDATRRILTLSSKDENNNFARNVAERQSTPHERRMATSFTADVDYIPEVKTITLLNTAKVLLLSFLVAQVVSNSSKTKKNWLANLTNFVTVTKEKVL</sequence>
<feature type="compositionally biased region" description="Basic and acidic residues" evidence="6">
    <location>
        <begin position="673"/>
        <end position="696"/>
    </location>
</feature>
<dbReference type="PROSITE" id="PS00134">
    <property type="entry name" value="TRYPSIN_HIS"/>
    <property type="match status" value="1"/>
</dbReference>
<dbReference type="InterPro" id="IPR050430">
    <property type="entry name" value="Peptidase_S1"/>
</dbReference>
<keyword evidence="3" id="KW-0378">Hydrolase</keyword>
<feature type="compositionally biased region" description="Basic and acidic residues" evidence="6">
    <location>
        <begin position="403"/>
        <end position="479"/>
    </location>
</feature>
<keyword evidence="2" id="KW-0645">Protease</keyword>
<evidence type="ECO:0000256" key="4">
    <source>
        <dbReference type="ARBA" id="ARBA00022825"/>
    </source>
</evidence>
<proteinExistence type="inferred from homology"/>
<dbReference type="Gene3D" id="2.40.10.10">
    <property type="entry name" value="Trypsin-like serine proteases"/>
    <property type="match status" value="1"/>
</dbReference>
<feature type="compositionally biased region" description="Basic and acidic residues" evidence="6">
    <location>
        <begin position="1074"/>
        <end position="1091"/>
    </location>
</feature>
<dbReference type="CDD" id="cd00190">
    <property type="entry name" value="Tryp_SPc"/>
    <property type="match status" value="1"/>
</dbReference>
<comment type="similarity">
    <text evidence="1">Belongs to the peptidase S1 family.</text>
</comment>
<dbReference type="PANTHER" id="PTHR24276">
    <property type="entry name" value="POLYSERASE-RELATED"/>
    <property type="match status" value="1"/>
</dbReference>
<dbReference type="AlphaFoldDB" id="A0A8J6H4N1"/>
<evidence type="ECO:0000256" key="1">
    <source>
        <dbReference type="ARBA" id="ARBA00007664"/>
    </source>
</evidence>
<evidence type="ECO:0000256" key="6">
    <source>
        <dbReference type="SAM" id="MobiDB-lite"/>
    </source>
</evidence>
<keyword evidence="7" id="KW-0732">Signal</keyword>
<dbReference type="SMART" id="SM00020">
    <property type="entry name" value="Tryp_SPc"/>
    <property type="match status" value="1"/>
</dbReference>
<feature type="compositionally biased region" description="Basic and acidic residues" evidence="6">
    <location>
        <begin position="835"/>
        <end position="859"/>
    </location>
</feature>
<dbReference type="EMBL" id="JABDTM020026581">
    <property type="protein sequence ID" value="KAH0811750.1"/>
    <property type="molecule type" value="Genomic_DNA"/>
</dbReference>
<dbReference type="InterPro" id="IPR043504">
    <property type="entry name" value="Peptidase_S1_PA_chymotrypsin"/>
</dbReference>
<feature type="domain" description="Peptidase S1" evidence="8">
    <location>
        <begin position="23"/>
        <end position="254"/>
    </location>
</feature>
<dbReference type="GO" id="GO:0004252">
    <property type="term" value="F:serine-type endopeptidase activity"/>
    <property type="evidence" value="ECO:0007669"/>
    <property type="project" value="InterPro"/>
</dbReference>
<evidence type="ECO:0000313" key="9">
    <source>
        <dbReference type="EMBL" id="KAH0811750.1"/>
    </source>
</evidence>
<evidence type="ECO:0000256" key="3">
    <source>
        <dbReference type="ARBA" id="ARBA00022801"/>
    </source>
</evidence>
<dbReference type="PROSITE" id="PS50240">
    <property type="entry name" value="TRYPSIN_DOM"/>
    <property type="match status" value="1"/>
</dbReference>
<evidence type="ECO:0000256" key="2">
    <source>
        <dbReference type="ARBA" id="ARBA00022670"/>
    </source>
</evidence>
<dbReference type="SUPFAM" id="SSF50494">
    <property type="entry name" value="Trypsin-like serine proteases"/>
    <property type="match status" value="1"/>
</dbReference>
<dbReference type="PRINTS" id="PR00722">
    <property type="entry name" value="CHYMOTRYPSIN"/>
</dbReference>
<dbReference type="InterPro" id="IPR001314">
    <property type="entry name" value="Peptidase_S1A"/>
</dbReference>
<accession>A0A8J6H4N1</accession>
<feature type="compositionally biased region" description="Basic and acidic residues" evidence="6">
    <location>
        <begin position="486"/>
        <end position="520"/>
    </location>
</feature>
<organism evidence="9 10">
    <name type="scientific">Tenebrio molitor</name>
    <name type="common">Yellow mealworm beetle</name>
    <dbReference type="NCBI Taxonomy" id="7067"/>
    <lineage>
        <taxon>Eukaryota</taxon>
        <taxon>Metazoa</taxon>
        <taxon>Ecdysozoa</taxon>
        <taxon>Arthropoda</taxon>
        <taxon>Hexapoda</taxon>
        <taxon>Insecta</taxon>
        <taxon>Pterygota</taxon>
        <taxon>Neoptera</taxon>
        <taxon>Endopterygota</taxon>
        <taxon>Coleoptera</taxon>
        <taxon>Polyphaga</taxon>
        <taxon>Cucujiformia</taxon>
        <taxon>Tenebrionidae</taxon>
        <taxon>Tenebrio</taxon>
    </lineage>
</organism>
<keyword evidence="10" id="KW-1185">Reference proteome</keyword>
<feature type="region of interest" description="Disordered" evidence="6">
    <location>
        <begin position="403"/>
        <end position="520"/>
    </location>
</feature>
<name>A0A8J6H4N1_TENMO</name>
<comment type="caution">
    <text evidence="9">The sequence shown here is derived from an EMBL/GenBank/DDBJ whole genome shotgun (WGS) entry which is preliminary data.</text>
</comment>
<feature type="region of interest" description="Disordered" evidence="6">
    <location>
        <begin position="899"/>
        <end position="1091"/>
    </location>
</feature>
<evidence type="ECO:0000256" key="7">
    <source>
        <dbReference type="SAM" id="SignalP"/>
    </source>
</evidence>
<feature type="compositionally biased region" description="Basic and acidic residues" evidence="6">
    <location>
        <begin position="1042"/>
        <end position="1066"/>
    </location>
</feature>
<feature type="region of interest" description="Disordered" evidence="6">
    <location>
        <begin position="815"/>
        <end position="887"/>
    </location>
</feature>